<comment type="caution">
    <text evidence="2">The sequence shown here is derived from an EMBL/GenBank/DDBJ whole genome shotgun (WGS) entry which is preliminary data.</text>
</comment>
<dbReference type="Proteomes" id="UP000811246">
    <property type="component" value="Chromosome 3"/>
</dbReference>
<keyword evidence="1" id="KW-1133">Transmembrane helix</keyword>
<evidence type="ECO:0000256" key="1">
    <source>
        <dbReference type="SAM" id="Phobius"/>
    </source>
</evidence>
<keyword evidence="1" id="KW-0472">Membrane</keyword>
<dbReference type="EMBL" id="CM031827">
    <property type="protein sequence ID" value="KAG6724223.1"/>
    <property type="molecule type" value="Genomic_DNA"/>
</dbReference>
<evidence type="ECO:0000313" key="3">
    <source>
        <dbReference type="Proteomes" id="UP000811246"/>
    </source>
</evidence>
<dbReference type="AlphaFoldDB" id="A0A922JX47"/>
<name>A0A922JX47_CARIL</name>
<protein>
    <submittedName>
        <fullName evidence="2">Uncharacterized protein</fullName>
    </submittedName>
</protein>
<sequence>MHNGYNRASAKSIFKRTNERAPSVLVYSIRDLLLSLLLLAFCAARLPWLKLVASEVSSPRQDQAMGFMRTASCLMLASTFFSYFVAAFFGLRMLSERSIV</sequence>
<feature type="transmembrane region" description="Helical" evidence="1">
    <location>
        <begin position="66"/>
        <end position="91"/>
    </location>
</feature>
<organism evidence="2 3">
    <name type="scientific">Carya illinoinensis</name>
    <name type="common">Pecan</name>
    <dbReference type="NCBI Taxonomy" id="32201"/>
    <lineage>
        <taxon>Eukaryota</taxon>
        <taxon>Viridiplantae</taxon>
        <taxon>Streptophyta</taxon>
        <taxon>Embryophyta</taxon>
        <taxon>Tracheophyta</taxon>
        <taxon>Spermatophyta</taxon>
        <taxon>Magnoliopsida</taxon>
        <taxon>eudicotyledons</taxon>
        <taxon>Gunneridae</taxon>
        <taxon>Pentapetalae</taxon>
        <taxon>rosids</taxon>
        <taxon>fabids</taxon>
        <taxon>Fagales</taxon>
        <taxon>Juglandaceae</taxon>
        <taxon>Carya</taxon>
    </lineage>
</organism>
<accession>A0A922JX47</accession>
<proteinExistence type="predicted"/>
<gene>
    <name evidence="2" type="ORF">I3842_03G248200</name>
</gene>
<keyword evidence="1" id="KW-0812">Transmembrane</keyword>
<evidence type="ECO:0000313" key="2">
    <source>
        <dbReference type="EMBL" id="KAG6724223.1"/>
    </source>
</evidence>
<reference evidence="2" key="1">
    <citation type="submission" date="2021-01" db="EMBL/GenBank/DDBJ databases">
        <authorList>
            <person name="Lovell J.T."/>
            <person name="Bentley N."/>
            <person name="Bhattarai G."/>
            <person name="Jenkins J.W."/>
            <person name="Sreedasyam A."/>
            <person name="Alarcon Y."/>
            <person name="Bock C."/>
            <person name="Boston L."/>
            <person name="Carlson J."/>
            <person name="Cervantes K."/>
            <person name="Clermont K."/>
            <person name="Krom N."/>
            <person name="Kubenka K."/>
            <person name="Mamidi S."/>
            <person name="Mattison C."/>
            <person name="Monteros M."/>
            <person name="Pisani C."/>
            <person name="Plott C."/>
            <person name="Rajasekar S."/>
            <person name="Rhein H.S."/>
            <person name="Rohla C."/>
            <person name="Song M."/>
            <person name="Hilaire R.S."/>
            <person name="Shu S."/>
            <person name="Wells L."/>
            <person name="Wang X."/>
            <person name="Webber J."/>
            <person name="Heerema R.J."/>
            <person name="Klein P."/>
            <person name="Conner P."/>
            <person name="Grauke L."/>
            <person name="Grimwood J."/>
            <person name="Schmutz J."/>
            <person name="Randall J.J."/>
        </authorList>
    </citation>
    <scope>NUCLEOTIDE SEQUENCE</scope>
    <source>
        <tissue evidence="2">Leaf</tissue>
    </source>
</reference>
<feature type="transmembrane region" description="Helical" evidence="1">
    <location>
        <begin position="24"/>
        <end position="46"/>
    </location>
</feature>